<gene>
    <name evidence="1" type="ORF">IWQ57_000432</name>
</gene>
<dbReference type="Proteomes" id="UP001140234">
    <property type="component" value="Unassembled WGS sequence"/>
</dbReference>
<dbReference type="EMBL" id="JANBUJ010000019">
    <property type="protein sequence ID" value="KAJ2775445.1"/>
    <property type="molecule type" value="Genomic_DNA"/>
</dbReference>
<name>A0ACC1K7J0_9FUNG</name>
<reference evidence="1" key="1">
    <citation type="submission" date="2022-07" db="EMBL/GenBank/DDBJ databases">
        <title>Phylogenomic reconstructions and comparative analyses of Kickxellomycotina fungi.</title>
        <authorList>
            <person name="Reynolds N.K."/>
            <person name="Stajich J.E."/>
            <person name="Barry K."/>
            <person name="Grigoriev I.V."/>
            <person name="Crous P."/>
            <person name="Smith M.E."/>
        </authorList>
    </citation>
    <scope>NUCLEOTIDE SEQUENCE</scope>
    <source>
        <strain evidence="1">CBS 109366</strain>
    </source>
</reference>
<comment type="caution">
    <text evidence="1">The sequence shown here is derived from an EMBL/GenBank/DDBJ whole genome shotgun (WGS) entry which is preliminary data.</text>
</comment>
<proteinExistence type="predicted"/>
<sequence>MFRPKLPFFRKTEHRRLILAEYRKLLSRTKHFADPVEQTYLWSWIRERFHHNKRETSPKKVQMQLSDAAWVYLSMGDALAGANDQQKYISDLAYGRAGWLKDVARQVVEFSHPTSPCQLLRDVRPRSAQIHQPHRAYWIPLDLRAFAVPQHLADRSAEYDRHEQRRELERRQRREKRLAREIGLLTDAVNGGNRLLWDAGLVAGAFTAQAQQSPHRIAGIPGNPAWVPPKIRNRLDPPFVQHVRASIGYEFLRVNARKPPHWLGAKISAMYRRLTRRLLQHEFYFHFIEDLRLEEEFEARLGVHDPGYWIFARNYREYLRAKIKEYDAPPLSSPQSCDPPELVEAAGDSYQRMLDHAEAQLADRDLHSLEPPGIRRPGA</sequence>
<evidence type="ECO:0000313" key="2">
    <source>
        <dbReference type="Proteomes" id="UP001140234"/>
    </source>
</evidence>
<organism evidence="1 2">
    <name type="scientific">Coemansia nantahalensis</name>
    <dbReference type="NCBI Taxonomy" id="2789366"/>
    <lineage>
        <taxon>Eukaryota</taxon>
        <taxon>Fungi</taxon>
        <taxon>Fungi incertae sedis</taxon>
        <taxon>Zoopagomycota</taxon>
        <taxon>Kickxellomycotina</taxon>
        <taxon>Kickxellomycetes</taxon>
        <taxon>Kickxellales</taxon>
        <taxon>Kickxellaceae</taxon>
        <taxon>Coemansia</taxon>
    </lineage>
</organism>
<protein>
    <submittedName>
        <fullName evidence="1">Uncharacterized protein</fullName>
    </submittedName>
</protein>
<accession>A0ACC1K7J0</accession>
<evidence type="ECO:0000313" key="1">
    <source>
        <dbReference type="EMBL" id="KAJ2775445.1"/>
    </source>
</evidence>
<keyword evidence="2" id="KW-1185">Reference proteome</keyword>